<protein>
    <recommendedName>
        <fullName evidence="3">HNH endonuclease</fullName>
    </recommendedName>
</protein>
<comment type="caution">
    <text evidence="1">The sequence shown here is derived from an EMBL/GenBank/DDBJ whole genome shotgun (WGS) entry which is preliminary data.</text>
</comment>
<dbReference type="Proteomes" id="UP001155586">
    <property type="component" value="Unassembled WGS sequence"/>
</dbReference>
<organism evidence="1 2">
    <name type="scientific">Vibrio paucivorans</name>
    <dbReference type="NCBI Taxonomy" id="2829489"/>
    <lineage>
        <taxon>Bacteria</taxon>
        <taxon>Pseudomonadati</taxon>
        <taxon>Pseudomonadota</taxon>
        <taxon>Gammaproteobacteria</taxon>
        <taxon>Vibrionales</taxon>
        <taxon>Vibrionaceae</taxon>
        <taxon>Vibrio</taxon>
    </lineage>
</organism>
<dbReference type="RefSeq" id="WP_265689554.1">
    <property type="nucleotide sequence ID" value="NZ_JAKRRX010000250.1"/>
</dbReference>
<feature type="non-terminal residue" evidence="1">
    <location>
        <position position="292"/>
    </location>
</feature>
<evidence type="ECO:0000313" key="2">
    <source>
        <dbReference type="Proteomes" id="UP001155586"/>
    </source>
</evidence>
<keyword evidence="2" id="KW-1185">Reference proteome</keyword>
<gene>
    <name evidence="1" type="ORF">MD483_21890</name>
</gene>
<evidence type="ECO:0000313" key="1">
    <source>
        <dbReference type="EMBL" id="MCW8336463.1"/>
    </source>
</evidence>
<accession>A0A9X3HUC3</accession>
<proteinExistence type="predicted"/>
<reference evidence="1" key="1">
    <citation type="submission" date="2022-02" db="EMBL/GenBank/DDBJ databases">
        <title>Vibrio sp. nov., a new bacterium isolated from Bohai sea, China.</title>
        <authorList>
            <person name="Yuan Y."/>
        </authorList>
    </citation>
    <scope>NUCLEOTIDE SEQUENCE</scope>
    <source>
        <strain evidence="1">DBSS07</strain>
    </source>
</reference>
<name>A0A9X3HUC3_9VIBR</name>
<sequence>MPSAEPNRHGLKRYIPQDVRQVIRKESGYGCVMCGSMFCDYEHIEPEFHNATKHDPECMTLLCGGCHHHVTGRRKSKRSVWKAKANPFAIKHGYVKEFIEPTTEQQIRIGDSFVNSTEIVLEIHGKPILWFEKPIEPDEPILVNAIFYDPKGKPQAFINRNQFTAVVGDGDIKSEGTLIEFRPKPGKISLILNVEADEPVSIDRLDMHYFGTGFQVLPNKSMYLTSGGSTISLSNVNVSNCGAGFGFGSIPKTRNVPLGAIKLLNIAYAIARKTVNFENINGQPLGWISGGL</sequence>
<evidence type="ECO:0008006" key="3">
    <source>
        <dbReference type="Google" id="ProtNLM"/>
    </source>
</evidence>
<dbReference type="AlphaFoldDB" id="A0A9X3HUC3"/>
<dbReference type="EMBL" id="JAKRRX010000250">
    <property type="protein sequence ID" value="MCW8336463.1"/>
    <property type="molecule type" value="Genomic_DNA"/>
</dbReference>